<evidence type="ECO:0000313" key="4">
    <source>
        <dbReference type="EMBL" id="GAA1201238.1"/>
    </source>
</evidence>
<feature type="region of interest" description="Disordered" evidence="1">
    <location>
        <begin position="199"/>
        <end position="226"/>
    </location>
</feature>
<sequence length="349" mass="36923">MSDAEGEQRPPALEEFMAELKRLRQQAGNPSFRKMAELSGAVSHATLHLTVTGRRLQPWETVREFVRACGGDEAEWCARYRRTRAVLSGELPEPAAGTEPVVETGGPDERAVDSASGAASRDAAASDAVVVDGTGAATSVPAQHNYEQGADGADAAGSSAAASAGRGVSRRWLAVPLVVLAVVAVAGGLWAFGGDDGRAEADRQHSAGGESSSASEAGALSEPVYEGDASKLARDLGIPDGAVVAPQQKFTRTFELENAGTVHWKGRYLQRMDNETGPHHCRAPQRVRISDTPPGERVKVPVTATAAEEPTTCKVRWKMVDHTGRQLLPEYRPAYFLVHVRAGASGPVE</sequence>
<dbReference type="InterPro" id="IPR013783">
    <property type="entry name" value="Ig-like_fold"/>
</dbReference>
<keyword evidence="2" id="KW-1133">Transmembrane helix</keyword>
<evidence type="ECO:0000256" key="1">
    <source>
        <dbReference type="SAM" id="MobiDB-lite"/>
    </source>
</evidence>
<feature type="transmembrane region" description="Helical" evidence="2">
    <location>
        <begin position="172"/>
        <end position="193"/>
    </location>
</feature>
<dbReference type="RefSeq" id="WP_253857234.1">
    <property type="nucleotide sequence ID" value="NZ_BAAALM010000005.1"/>
</dbReference>
<proteinExistence type="predicted"/>
<dbReference type="Pfam" id="PF16158">
    <property type="entry name" value="N_BRCA1_IG"/>
    <property type="match status" value="1"/>
</dbReference>
<dbReference type="Pfam" id="PF13560">
    <property type="entry name" value="HTH_31"/>
    <property type="match status" value="1"/>
</dbReference>
<feature type="compositionally biased region" description="Low complexity" evidence="1">
    <location>
        <begin position="206"/>
        <end position="222"/>
    </location>
</feature>
<dbReference type="Proteomes" id="UP001500467">
    <property type="component" value="Unassembled WGS sequence"/>
</dbReference>
<keyword evidence="2" id="KW-0812">Transmembrane</keyword>
<gene>
    <name evidence="4" type="ORF">GCM10009675_17260</name>
</gene>
<protein>
    <recommendedName>
        <fullName evidence="3">Nbr1 FW domain-containing protein</fullName>
    </recommendedName>
</protein>
<evidence type="ECO:0000313" key="5">
    <source>
        <dbReference type="Proteomes" id="UP001500467"/>
    </source>
</evidence>
<feature type="compositionally biased region" description="Low complexity" evidence="1">
    <location>
        <begin position="113"/>
        <end position="126"/>
    </location>
</feature>
<evidence type="ECO:0000256" key="2">
    <source>
        <dbReference type="SAM" id="Phobius"/>
    </source>
</evidence>
<organism evidence="4 5">
    <name type="scientific">Prauserella alba</name>
    <dbReference type="NCBI Taxonomy" id="176898"/>
    <lineage>
        <taxon>Bacteria</taxon>
        <taxon>Bacillati</taxon>
        <taxon>Actinomycetota</taxon>
        <taxon>Actinomycetes</taxon>
        <taxon>Pseudonocardiales</taxon>
        <taxon>Pseudonocardiaceae</taxon>
        <taxon>Prauserella</taxon>
    </lineage>
</organism>
<keyword evidence="2" id="KW-0472">Membrane</keyword>
<dbReference type="CDD" id="cd14947">
    <property type="entry name" value="NBR1_like"/>
    <property type="match status" value="1"/>
</dbReference>
<accession>A0ABP4FUF1</accession>
<dbReference type="EMBL" id="BAAALM010000005">
    <property type="protein sequence ID" value="GAA1201238.1"/>
    <property type="molecule type" value="Genomic_DNA"/>
</dbReference>
<comment type="caution">
    <text evidence="4">The sequence shown here is derived from an EMBL/GenBank/DDBJ whole genome shotgun (WGS) entry which is preliminary data.</text>
</comment>
<reference evidence="5" key="1">
    <citation type="journal article" date="2019" name="Int. J. Syst. Evol. Microbiol.">
        <title>The Global Catalogue of Microorganisms (GCM) 10K type strain sequencing project: providing services to taxonomists for standard genome sequencing and annotation.</title>
        <authorList>
            <consortium name="The Broad Institute Genomics Platform"/>
            <consortium name="The Broad Institute Genome Sequencing Center for Infectious Disease"/>
            <person name="Wu L."/>
            <person name="Ma J."/>
        </authorList>
    </citation>
    <scope>NUCLEOTIDE SEQUENCE [LARGE SCALE GENOMIC DNA]</scope>
    <source>
        <strain evidence="5">JCM 13022</strain>
    </source>
</reference>
<dbReference type="Gene3D" id="2.60.40.10">
    <property type="entry name" value="Immunoglobulins"/>
    <property type="match status" value="1"/>
</dbReference>
<name>A0ABP4FUF1_9PSEU</name>
<feature type="domain" description="Nbr1 FW" evidence="3">
    <location>
        <begin position="238"/>
        <end position="325"/>
    </location>
</feature>
<evidence type="ECO:0000259" key="3">
    <source>
        <dbReference type="Pfam" id="PF16158"/>
    </source>
</evidence>
<keyword evidence="5" id="KW-1185">Reference proteome</keyword>
<dbReference type="InterPro" id="IPR032350">
    <property type="entry name" value="Nbr1_FW"/>
</dbReference>
<feature type="region of interest" description="Disordered" evidence="1">
    <location>
        <begin position="91"/>
        <end position="126"/>
    </location>
</feature>